<name>A0AAN6XZS1_9PEZI</name>
<gene>
    <name evidence="2" type="ORF">QBC37DRAFT_455407</name>
</gene>
<feature type="compositionally biased region" description="Polar residues" evidence="1">
    <location>
        <begin position="266"/>
        <end position="275"/>
    </location>
</feature>
<dbReference type="AlphaFoldDB" id="A0AAN6XZS1"/>
<dbReference type="EMBL" id="MU858290">
    <property type="protein sequence ID" value="KAK4207512.1"/>
    <property type="molecule type" value="Genomic_DNA"/>
</dbReference>
<feature type="region of interest" description="Disordered" evidence="1">
    <location>
        <begin position="266"/>
        <end position="288"/>
    </location>
</feature>
<keyword evidence="3" id="KW-1185">Reference proteome</keyword>
<sequence length="431" mass="49479">MSARSKIIEALKDEAAENKYASTFKKRWYGYNNNQKMIYLARVILPKREALWGNEKRNRELKTIMPLVSAQMWDAAQKALDGRRQRGELTWPYLLQNGLGMGPNPVIDAASIPQYKSKHRGTNALPAPMALATAPGNPGIPSDYNPSAGYLPANTFTLAEDNLQALAPTERPQPQQLSEEDRPMLENLVKEREESVRRLELQIQQLQDQREASLRQQQPPQQQPQQQMNGLVADEPFDWLPSLEQLPSQTASNEGFDKWPQPVENQQLAPSLTGPQPSPSPEDEDLYWGFNPLLDQALAEYQNQQTDLLPPPPPPLEEKPRPEPIMMEDTESCRRAAKYYRMHADDSKMCWSDNKAHLESLFDNMFRCSSISSETVEFLDRQFELYEQYLRDVGKIRPQWMSDEELMKYAMYYQARDYQMRGASVSVIPSL</sequence>
<evidence type="ECO:0000313" key="2">
    <source>
        <dbReference type="EMBL" id="KAK4207512.1"/>
    </source>
</evidence>
<accession>A0AAN6XZS1</accession>
<feature type="region of interest" description="Disordered" evidence="1">
    <location>
        <begin position="209"/>
        <end position="228"/>
    </location>
</feature>
<protein>
    <submittedName>
        <fullName evidence="2">Uncharacterized protein</fullName>
    </submittedName>
</protein>
<proteinExistence type="predicted"/>
<reference evidence="2" key="2">
    <citation type="submission" date="2023-05" db="EMBL/GenBank/DDBJ databases">
        <authorList>
            <consortium name="Lawrence Berkeley National Laboratory"/>
            <person name="Steindorff A."/>
            <person name="Hensen N."/>
            <person name="Bonometti L."/>
            <person name="Westerberg I."/>
            <person name="Brannstrom I.O."/>
            <person name="Guillou S."/>
            <person name="Cros-Aarteil S."/>
            <person name="Calhoun S."/>
            <person name="Haridas S."/>
            <person name="Kuo A."/>
            <person name="Mondo S."/>
            <person name="Pangilinan J."/>
            <person name="Riley R."/>
            <person name="Labutti K."/>
            <person name="Andreopoulos B."/>
            <person name="Lipzen A."/>
            <person name="Chen C."/>
            <person name="Yanf M."/>
            <person name="Daum C."/>
            <person name="Ng V."/>
            <person name="Clum A."/>
            <person name="Ohm R."/>
            <person name="Martin F."/>
            <person name="Silar P."/>
            <person name="Natvig D."/>
            <person name="Lalanne C."/>
            <person name="Gautier V."/>
            <person name="Ament-Velasquez S.L."/>
            <person name="Kruys A."/>
            <person name="Hutchinson M.I."/>
            <person name="Powell A.J."/>
            <person name="Barry K."/>
            <person name="Miller A.N."/>
            <person name="Grigoriev I.V."/>
            <person name="Debuchy R."/>
            <person name="Gladieux P."/>
            <person name="Thoren M.H."/>
            <person name="Johannesson H."/>
        </authorList>
    </citation>
    <scope>NUCLEOTIDE SEQUENCE</scope>
    <source>
        <strain evidence="2">PSN293</strain>
    </source>
</reference>
<comment type="caution">
    <text evidence="2">The sequence shown here is derived from an EMBL/GenBank/DDBJ whole genome shotgun (WGS) entry which is preliminary data.</text>
</comment>
<evidence type="ECO:0000313" key="3">
    <source>
        <dbReference type="Proteomes" id="UP001301769"/>
    </source>
</evidence>
<reference evidence="2" key="1">
    <citation type="journal article" date="2023" name="Mol. Phylogenet. Evol.">
        <title>Genome-scale phylogeny and comparative genomics of the fungal order Sordariales.</title>
        <authorList>
            <person name="Hensen N."/>
            <person name="Bonometti L."/>
            <person name="Westerberg I."/>
            <person name="Brannstrom I.O."/>
            <person name="Guillou S."/>
            <person name="Cros-Aarteil S."/>
            <person name="Calhoun S."/>
            <person name="Haridas S."/>
            <person name="Kuo A."/>
            <person name="Mondo S."/>
            <person name="Pangilinan J."/>
            <person name="Riley R."/>
            <person name="LaButti K."/>
            <person name="Andreopoulos B."/>
            <person name="Lipzen A."/>
            <person name="Chen C."/>
            <person name="Yan M."/>
            <person name="Daum C."/>
            <person name="Ng V."/>
            <person name="Clum A."/>
            <person name="Steindorff A."/>
            <person name="Ohm R.A."/>
            <person name="Martin F."/>
            <person name="Silar P."/>
            <person name="Natvig D.O."/>
            <person name="Lalanne C."/>
            <person name="Gautier V."/>
            <person name="Ament-Velasquez S.L."/>
            <person name="Kruys A."/>
            <person name="Hutchinson M.I."/>
            <person name="Powell A.J."/>
            <person name="Barry K."/>
            <person name="Miller A.N."/>
            <person name="Grigoriev I.V."/>
            <person name="Debuchy R."/>
            <person name="Gladieux P."/>
            <person name="Hiltunen Thoren M."/>
            <person name="Johannesson H."/>
        </authorList>
    </citation>
    <scope>NUCLEOTIDE SEQUENCE</scope>
    <source>
        <strain evidence="2">PSN293</strain>
    </source>
</reference>
<feature type="compositionally biased region" description="Low complexity" evidence="1">
    <location>
        <begin position="216"/>
        <end position="227"/>
    </location>
</feature>
<organism evidence="2 3">
    <name type="scientific">Rhypophila decipiens</name>
    <dbReference type="NCBI Taxonomy" id="261697"/>
    <lineage>
        <taxon>Eukaryota</taxon>
        <taxon>Fungi</taxon>
        <taxon>Dikarya</taxon>
        <taxon>Ascomycota</taxon>
        <taxon>Pezizomycotina</taxon>
        <taxon>Sordariomycetes</taxon>
        <taxon>Sordariomycetidae</taxon>
        <taxon>Sordariales</taxon>
        <taxon>Naviculisporaceae</taxon>
        <taxon>Rhypophila</taxon>
    </lineage>
</organism>
<evidence type="ECO:0000256" key="1">
    <source>
        <dbReference type="SAM" id="MobiDB-lite"/>
    </source>
</evidence>
<dbReference type="Proteomes" id="UP001301769">
    <property type="component" value="Unassembled WGS sequence"/>
</dbReference>